<comment type="caution">
    <text evidence="1">The sequence shown here is derived from an EMBL/GenBank/DDBJ whole genome shotgun (WGS) entry which is preliminary data.</text>
</comment>
<proteinExistence type="predicted"/>
<name>A0AC60QVM3_IXOPE</name>
<organism evidence="1 2">
    <name type="scientific">Ixodes persulcatus</name>
    <name type="common">Taiga tick</name>
    <dbReference type="NCBI Taxonomy" id="34615"/>
    <lineage>
        <taxon>Eukaryota</taxon>
        <taxon>Metazoa</taxon>
        <taxon>Ecdysozoa</taxon>
        <taxon>Arthropoda</taxon>
        <taxon>Chelicerata</taxon>
        <taxon>Arachnida</taxon>
        <taxon>Acari</taxon>
        <taxon>Parasitiformes</taxon>
        <taxon>Ixodida</taxon>
        <taxon>Ixodoidea</taxon>
        <taxon>Ixodidae</taxon>
        <taxon>Ixodinae</taxon>
        <taxon>Ixodes</taxon>
    </lineage>
</organism>
<sequence>MDPSTLPPSKRSKMDDGSDKWKRKTISIEQKAATLEAIESGVKKKKVAEDLGTALSTLSTILSSKQAVTSAVARGIKGDTKKLRAPALEAVEKLLVEEVERRRTLQNPEILGSIPATVRTDLHESHLSAVE</sequence>
<evidence type="ECO:0000313" key="1">
    <source>
        <dbReference type="EMBL" id="KAG0443639.1"/>
    </source>
</evidence>
<gene>
    <name evidence="1" type="ORF">HPB47_014690</name>
</gene>
<accession>A0AC60QVM3</accession>
<protein>
    <submittedName>
        <fullName evidence="1">Uncharacterized protein</fullName>
    </submittedName>
</protein>
<dbReference type="Proteomes" id="UP000805193">
    <property type="component" value="Unassembled WGS sequence"/>
</dbReference>
<evidence type="ECO:0000313" key="2">
    <source>
        <dbReference type="Proteomes" id="UP000805193"/>
    </source>
</evidence>
<dbReference type="EMBL" id="JABSTQ010003094">
    <property type="protein sequence ID" value="KAG0443639.1"/>
    <property type="molecule type" value="Genomic_DNA"/>
</dbReference>
<reference evidence="1 2" key="1">
    <citation type="journal article" date="2020" name="Cell">
        <title>Large-Scale Comparative Analyses of Tick Genomes Elucidate Their Genetic Diversity and Vector Capacities.</title>
        <authorList>
            <consortium name="Tick Genome and Microbiome Consortium (TIGMIC)"/>
            <person name="Jia N."/>
            <person name="Wang J."/>
            <person name="Shi W."/>
            <person name="Du L."/>
            <person name="Sun Y."/>
            <person name="Zhan W."/>
            <person name="Jiang J.F."/>
            <person name="Wang Q."/>
            <person name="Zhang B."/>
            <person name="Ji P."/>
            <person name="Bell-Sakyi L."/>
            <person name="Cui X.M."/>
            <person name="Yuan T.T."/>
            <person name="Jiang B.G."/>
            <person name="Yang W.F."/>
            <person name="Lam T.T."/>
            <person name="Chang Q.C."/>
            <person name="Ding S.J."/>
            <person name="Wang X.J."/>
            <person name="Zhu J.G."/>
            <person name="Ruan X.D."/>
            <person name="Zhao L."/>
            <person name="Wei J.T."/>
            <person name="Ye R.Z."/>
            <person name="Que T.C."/>
            <person name="Du C.H."/>
            <person name="Zhou Y.H."/>
            <person name="Cheng J.X."/>
            <person name="Dai P.F."/>
            <person name="Guo W.B."/>
            <person name="Han X.H."/>
            <person name="Huang E.J."/>
            <person name="Li L.F."/>
            <person name="Wei W."/>
            <person name="Gao Y.C."/>
            <person name="Liu J.Z."/>
            <person name="Shao H.Z."/>
            <person name="Wang X."/>
            <person name="Wang C.C."/>
            <person name="Yang T.C."/>
            <person name="Huo Q.B."/>
            <person name="Li W."/>
            <person name="Chen H.Y."/>
            <person name="Chen S.E."/>
            <person name="Zhou L.G."/>
            <person name="Ni X.B."/>
            <person name="Tian J.H."/>
            <person name="Sheng Y."/>
            <person name="Liu T."/>
            <person name="Pan Y.S."/>
            <person name="Xia L.Y."/>
            <person name="Li J."/>
            <person name="Zhao F."/>
            <person name="Cao W.C."/>
        </authorList>
    </citation>
    <scope>NUCLEOTIDE SEQUENCE [LARGE SCALE GENOMIC DNA]</scope>
    <source>
        <strain evidence="1">Iper-2018</strain>
    </source>
</reference>
<keyword evidence="2" id="KW-1185">Reference proteome</keyword>